<dbReference type="GeneID" id="76423089"/>
<sequence>MCGVDLREAKSSDEPEIIIEKPPPSRNGKKSASQKDSPKDGDVIHWCTIRTLCDSYEMSFSLFMNLILILASGKKKLGFCDCPMCHQGYREMLANIINITEKKKLTAHSRAIVIQARGDQIDGVKFDIPKYVGYLTEKRGERPAPQIEDPGPNPANRGKITIEIDSDVLENAVLTVLKSEKGREIIQSIPRKYTKTKGQDRKGKKG</sequence>
<keyword evidence="3" id="KW-1185">Reference proteome</keyword>
<feature type="compositionally biased region" description="Basic and acidic residues" evidence="1">
    <location>
        <begin position="1"/>
        <end position="13"/>
    </location>
</feature>
<name>A0A8A3S365_9EURY</name>
<evidence type="ECO:0000313" key="2">
    <source>
        <dbReference type="EMBL" id="QSZ66353.1"/>
    </source>
</evidence>
<dbReference type="EMBL" id="CP036172">
    <property type="protein sequence ID" value="QSZ66353.1"/>
    <property type="molecule type" value="Genomic_DNA"/>
</dbReference>
<gene>
    <name evidence="2" type="ORF">RJ40_01985</name>
</gene>
<dbReference type="Proteomes" id="UP001042704">
    <property type="component" value="Chromosome"/>
</dbReference>
<organism evidence="2 3">
    <name type="scientific">Methanofollis aquaemaris</name>
    <dbReference type="NCBI Taxonomy" id="126734"/>
    <lineage>
        <taxon>Archaea</taxon>
        <taxon>Methanobacteriati</taxon>
        <taxon>Methanobacteriota</taxon>
        <taxon>Stenosarchaea group</taxon>
        <taxon>Methanomicrobia</taxon>
        <taxon>Methanomicrobiales</taxon>
        <taxon>Methanomicrobiaceae</taxon>
        <taxon>Methanofollis</taxon>
    </lineage>
</organism>
<reference evidence="2" key="1">
    <citation type="journal article" date="2001" name="Int. J. Syst. Evol. Microbiol.">
        <title>Methanofollis aquaemaris sp. nov., a methanogen isolated from an aquaculture fish pond.</title>
        <authorList>
            <person name="Lai M.C."/>
            <person name="Chen S.C."/>
        </authorList>
    </citation>
    <scope>NUCLEOTIDE SEQUENCE</scope>
    <source>
        <strain evidence="2">N2F9704</strain>
    </source>
</reference>
<reference evidence="2" key="2">
    <citation type="submission" date="2019-02" db="EMBL/GenBank/DDBJ databases">
        <authorList>
            <person name="Chen S.-C."/>
            <person name="Chien H.-H."/>
            <person name="Lai M.-C."/>
        </authorList>
    </citation>
    <scope>NUCLEOTIDE SEQUENCE</scope>
    <source>
        <strain evidence="2">N2F9704</strain>
    </source>
</reference>
<dbReference type="KEGG" id="maqe:RJ40_01985"/>
<dbReference type="AlphaFoldDB" id="A0A8A3S365"/>
<dbReference type="RefSeq" id="WP_265581687.1">
    <property type="nucleotide sequence ID" value="NZ_CP036172.1"/>
</dbReference>
<protein>
    <submittedName>
        <fullName evidence="2">Uncharacterized protein</fullName>
    </submittedName>
</protein>
<proteinExistence type="predicted"/>
<accession>A0A8A3S365</accession>
<feature type="region of interest" description="Disordered" evidence="1">
    <location>
        <begin position="1"/>
        <end position="39"/>
    </location>
</feature>
<evidence type="ECO:0000313" key="3">
    <source>
        <dbReference type="Proteomes" id="UP001042704"/>
    </source>
</evidence>
<evidence type="ECO:0000256" key="1">
    <source>
        <dbReference type="SAM" id="MobiDB-lite"/>
    </source>
</evidence>